<dbReference type="Proteomes" id="UP000789860">
    <property type="component" value="Unassembled WGS sequence"/>
</dbReference>
<keyword evidence="2" id="KW-1185">Reference proteome</keyword>
<protein>
    <submittedName>
        <fullName evidence="1">4933_t:CDS:1</fullName>
    </submittedName>
</protein>
<evidence type="ECO:0000313" key="2">
    <source>
        <dbReference type="Proteomes" id="UP000789860"/>
    </source>
</evidence>
<organism evidence="1 2">
    <name type="scientific">Scutellospora calospora</name>
    <dbReference type="NCBI Taxonomy" id="85575"/>
    <lineage>
        <taxon>Eukaryota</taxon>
        <taxon>Fungi</taxon>
        <taxon>Fungi incertae sedis</taxon>
        <taxon>Mucoromycota</taxon>
        <taxon>Glomeromycotina</taxon>
        <taxon>Glomeromycetes</taxon>
        <taxon>Diversisporales</taxon>
        <taxon>Gigasporaceae</taxon>
        <taxon>Scutellospora</taxon>
    </lineage>
</organism>
<proteinExistence type="predicted"/>
<name>A0ACA9LIV3_9GLOM</name>
<gene>
    <name evidence="1" type="ORF">SCALOS_LOCUS4359</name>
</gene>
<reference evidence="1" key="1">
    <citation type="submission" date="2021-06" db="EMBL/GenBank/DDBJ databases">
        <authorList>
            <person name="Kallberg Y."/>
            <person name="Tangrot J."/>
            <person name="Rosling A."/>
        </authorList>
    </citation>
    <scope>NUCLEOTIDE SEQUENCE</scope>
    <source>
        <strain evidence="1">AU212A</strain>
    </source>
</reference>
<sequence length="89" mass="10196">LISNIRNICEEVVYNNFDKDFEIFDNGDNSKNLDKSVSTLLLTYNTNTMNINANIYDLHFDDMAIEVARVYANSVSQILQKQVEETGID</sequence>
<accession>A0ACA9LIV3</accession>
<dbReference type="EMBL" id="CAJVPM010005836">
    <property type="protein sequence ID" value="CAG8528590.1"/>
    <property type="molecule type" value="Genomic_DNA"/>
</dbReference>
<feature type="non-terminal residue" evidence="1">
    <location>
        <position position="1"/>
    </location>
</feature>
<evidence type="ECO:0000313" key="1">
    <source>
        <dbReference type="EMBL" id="CAG8528590.1"/>
    </source>
</evidence>
<comment type="caution">
    <text evidence="1">The sequence shown here is derived from an EMBL/GenBank/DDBJ whole genome shotgun (WGS) entry which is preliminary data.</text>
</comment>